<dbReference type="PANTHER" id="PTHR18968">
    <property type="entry name" value="THIAMINE PYROPHOSPHATE ENZYMES"/>
    <property type="match status" value="1"/>
</dbReference>
<keyword evidence="11" id="KW-1185">Reference proteome</keyword>
<evidence type="ECO:0000259" key="7">
    <source>
        <dbReference type="Pfam" id="PF00205"/>
    </source>
</evidence>
<dbReference type="SUPFAM" id="SSF52518">
    <property type="entry name" value="Thiamin diphosphate-binding fold (THDP-binding)"/>
    <property type="match status" value="2"/>
</dbReference>
<evidence type="ECO:0000256" key="3">
    <source>
        <dbReference type="ARBA" id="ARBA00007812"/>
    </source>
</evidence>
<accession>A0ABP8I0V3</accession>
<comment type="cofactor">
    <cofactor evidence="2">
        <name>thiamine diphosphate</name>
        <dbReference type="ChEBI" id="CHEBI:58937"/>
    </cofactor>
</comment>
<dbReference type="Pfam" id="PF00205">
    <property type="entry name" value="TPP_enzyme_M"/>
    <property type="match status" value="1"/>
</dbReference>
<dbReference type="Pfam" id="PF02775">
    <property type="entry name" value="TPP_enzyme_C"/>
    <property type="match status" value="1"/>
</dbReference>
<dbReference type="PANTHER" id="PTHR18968:SF166">
    <property type="entry name" value="2-HYDROXYACYL-COA LYASE 2"/>
    <property type="match status" value="1"/>
</dbReference>
<evidence type="ECO:0000256" key="4">
    <source>
        <dbReference type="ARBA" id="ARBA00022723"/>
    </source>
</evidence>
<gene>
    <name evidence="10" type="primary">xsc_2</name>
    <name evidence="10" type="ORF">GCM10023165_35400</name>
</gene>
<dbReference type="EMBL" id="BAABGJ010000058">
    <property type="protein sequence ID" value="GAA4349024.1"/>
    <property type="molecule type" value="Genomic_DNA"/>
</dbReference>
<evidence type="ECO:0000259" key="9">
    <source>
        <dbReference type="Pfam" id="PF02776"/>
    </source>
</evidence>
<evidence type="ECO:0000313" key="10">
    <source>
        <dbReference type="EMBL" id="GAA4349024.1"/>
    </source>
</evidence>
<dbReference type="SUPFAM" id="SSF52467">
    <property type="entry name" value="DHS-like NAD/FAD-binding domain"/>
    <property type="match status" value="1"/>
</dbReference>
<dbReference type="PROSITE" id="PS00187">
    <property type="entry name" value="TPP_ENZYMES"/>
    <property type="match status" value="1"/>
</dbReference>
<organism evidence="10 11">
    <name type="scientific">Variovorax defluvii</name>
    <dbReference type="NCBI Taxonomy" id="913761"/>
    <lineage>
        <taxon>Bacteria</taxon>
        <taxon>Pseudomonadati</taxon>
        <taxon>Pseudomonadota</taxon>
        <taxon>Betaproteobacteria</taxon>
        <taxon>Burkholderiales</taxon>
        <taxon>Comamonadaceae</taxon>
        <taxon>Variovorax</taxon>
    </lineage>
</organism>
<evidence type="ECO:0000256" key="1">
    <source>
        <dbReference type="ARBA" id="ARBA00001946"/>
    </source>
</evidence>
<dbReference type="Gene3D" id="3.40.50.970">
    <property type="match status" value="2"/>
</dbReference>
<evidence type="ECO:0000256" key="6">
    <source>
        <dbReference type="RuleBase" id="RU362132"/>
    </source>
</evidence>
<evidence type="ECO:0000256" key="5">
    <source>
        <dbReference type="ARBA" id="ARBA00023052"/>
    </source>
</evidence>
<dbReference type="InterPro" id="IPR011766">
    <property type="entry name" value="TPP_enzyme_TPP-bd"/>
</dbReference>
<protein>
    <submittedName>
        <fullName evidence="10">Sulfoacetaldehyde acetyltransferase</fullName>
    </submittedName>
</protein>
<keyword evidence="4" id="KW-0479">Metal-binding</keyword>
<comment type="cofactor">
    <cofactor evidence="1">
        <name>Mg(2+)</name>
        <dbReference type="ChEBI" id="CHEBI:18420"/>
    </cofactor>
</comment>
<dbReference type="RefSeq" id="WP_345539561.1">
    <property type="nucleotide sequence ID" value="NZ_BAABGJ010000058.1"/>
</dbReference>
<evidence type="ECO:0000256" key="2">
    <source>
        <dbReference type="ARBA" id="ARBA00001964"/>
    </source>
</evidence>
<evidence type="ECO:0000259" key="8">
    <source>
        <dbReference type="Pfam" id="PF02775"/>
    </source>
</evidence>
<name>A0ABP8I0V3_9BURK</name>
<reference evidence="11" key="1">
    <citation type="journal article" date="2019" name="Int. J. Syst. Evol. Microbiol.">
        <title>The Global Catalogue of Microorganisms (GCM) 10K type strain sequencing project: providing services to taxonomists for standard genome sequencing and annotation.</title>
        <authorList>
            <consortium name="The Broad Institute Genomics Platform"/>
            <consortium name="The Broad Institute Genome Sequencing Center for Infectious Disease"/>
            <person name="Wu L."/>
            <person name="Ma J."/>
        </authorList>
    </citation>
    <scope>NUCLEOTIDE SEQUENCE [LARGE SCALE GENOMIC DNA]</scope>
    <source>
        <strain evidence="11">JCM 17804</strain>
    </source>
</reference>
<dbReference type="InterPro" id="IPR012000">
    <property type="entry name" value="Thiamin_PyroP_enz_cen_dom"/>
</dbReference>
<sequence>MTRMTGGQAVVESLKAEGVSHVFGLIGSAGMEIFDALFDAKSVRFIGVRDERTGVHMADGYARASGQAGVFLAGQNGPGATNLVTGLAQAYAAYSPVVALAGSLSSAHIHRDAFQEVDQQSLFKPITKRTMMLTQTARVPEMVREAFRVAMSPRRGPVLVNLPRDLLADTAEFAEMPSTRGRQFEGGFTGSRDLLEQAAKLLKGAKRPLILAGGGVKNSRVHETVIALAEALQAPIAMSPGHGDAIPCTHRLYAGQVGPRGNAVASDLAKRADVILALGTRLGFNTTFYSYDNLNKDAKIIQVEAEPTAIGRFFPVEVGVVGMAGEVSTDLRVLLQGHAPGNETRDWCEAFVQARKAFLEKRDADAGEGSDPLQPGFLFKTLRDVLPDDAMYTMDAGTLCLQATDNMRYAQTPALFTPLDFGLVGFSYACGLGVKLAQPNRTVISLMGDGGFGMAHSEIGTAVENGINTVCIVMNNGCWGAEKAYQRDFFGQRYIGADVPNPPYDKLAELWGARGFRVDRAADLAKTVAEAVACGKPAVVDVKVDPAALYSFRRDSFKHRAQDNKG</sequence>
<dbReference type="InterPro" id="IPR029035">
    <property type="entry name" value="DHS-like_NAD/FAD-binding_dom"/>
</dbReference>
<feature type="domain" description="Thiamine pyrophosphate enzyme TPP-binding" evidence="8">
    <location>
        <begin position="395"/>
        <end position="542"/>
    </location>
</feature>
<comment type="caution">
    <text evidence="10">The sequence shown here is derived from an EMBL/GenBank/DDBJ whole genome shotgun (WGS) entry which is preliminary data.</text>
</comment>
<comment type="similarity">
    <text evidence="3 6">Belongs to the TPP enzyme family.</text>
</comment>
<keyword evidence="5 6" id="KW-0786">Thiamine pyrophosphate</keyword>
<dbReference type="Pfam" id="PF02776">
    <property type="entry name" value="TPP_enzyme_N"/>
    <property type="match status" value="1"/>
</dbReference>
<feature type="domain" description="Thiamine pyrophosphate enzyme central" evidence="7">
    <location>
        <begin position="195"/>
        <end position="329"/>
    </location>
</feature>
<dbReference type="InterPro" id="IPR012001">
    <property type="entry name" value="Thiamin_PyroP_enz_TPP-bd_dom"/>
</dbReference>
<dbReference type="Gene3D" id="3.40.50.1220">
    <property type="entry name" value="TPP-binding domain"/>
    <property type="match status" value="1"/>
</dbReference>
<feature type="domain" description="Thiamine pyrophosphate enzyme N-terminal TPP-binding" evidence="9">
    <location>
        <begin position="4"/>
        <end position="122"/>
    </location>
</feature>
<dbReference type="InterPro" id="IPR000399">
    <property type="entry name" value="TPP-bd_CS"/>
</dbReference>
<dbReference type="CDD" id="cd07035">
    <property type="entry name" value="TPP_PYR_POX_like"/>
    <property type="match status" value="1"/>
</dbReference>
<dbReference type="InterPro" id="IPR029061">
    <property type="entry name" value="THDP-binding"/>
</dbReference>
<dbReference type="Proteomes" id="UP001500975">
    <property type="component" value="Unassembled WGS sequence"/>
</dbReference>
<dbReference type="InterPro" id="IPR045229">
    <property type="entry name" value="TPP_enz"/>
</dbReference>
<evidence type="ECO:0000313" key="11">
    <source>
        <dbReference type="Proteomes" id="UP001500975"/>
    </source>
</evidence>
<proteinExistence type="inferred from homology"/>